<dbReference type="InterPro" id="IPR017871">
    <property type="entry name" value="ABC_transporter-like_CS"/>
</dbReference>
<keyword evidence="7 8" id="KW-0472">Membrane</keyword>
<dbReference type="Pfam" id="PF00005">
    <property type="entry name" value="ABC_tran"/>
    <property type="match status" value="2"/>
</dbReference>
<feature type="transmembrane region" description="Helical" evidence="8">
    <location>
        <begin position="1104"/>
        <end position="1125"/>
    </location>
</feature>
<dbReference type="Gene3D" id="3.40.50.300">
    <property type="entry name" value="P-loop containing nucleotide triphosphate hydrolases"/>
    <property type="match status" value="2"/>
</dbReference>
<reference evidence="10" key="1">
    <citation type="journal article" date="2019" name="Front. Microbiol.">
        <title>An Overview of Genes From Cyberlindnera americana, a Symbiont Yeast Isolated From the Gut of the Bark Beetle Dendroctonus rhizophagus (Curculionidae: Scolytinae), Involved in the Detoxification Process Using Genome and Transcriptome Data.</title>
        <authorList>
            <person name="Soto-Robles L.V."/>
            <person name="Torres-Banda V."/>
            <person name="Rivera-Orduna F.N."/>
            <person name="Curiel-Quesada E."/>
            <person name="Hidalgo-Lara M.E."/>
            <person name="Zuniga G."/>
        </authorList>
    </citation>
    <scope>NUCLEOTIDE SEQUENCE</scope>
    <source>
        <strain evidence="10">ChDrAdgY46</strain>
    </source>
</reference>
<evidence type="ECO:0000256" key="2">
    <source>
        <dbReference type="ARBA" id="ARBA00022448"/>
    </source>
</evidence>
<dbReference type="EMBL" id="MK890716">
    <property type="protein sequence ID" value="QFR37221.1"/>
    <property type="molecule type" value="Genomic_DNA"/>
</dbReference>
<organism evidence="10">
    <name type="scientific">Cyberlindnera americana</name>
    <dbReference type="NCBI Taxonomy" id="36016"/>
    <lineage>
        <taxon>Eukaryota</taxon>
        <taxon>Fungi</taxon>
        <taxon>Dikarya</taxon>
        <taxon>Ascomycota</taxon>
        <taxon>Saccharomycotina</taxon>
        <taxon>Saccharomycetes</taxon>
        <taxon>Phaffomycetales</taxon>
        <taxon>Phaffomycetaceae</taxon>
        <taxon>Cyberlindnera</taxon>
    </lineage>
</organism>
<feature type="domain" description="ABC transporter" evidence="9">
    <location>
        <begin position="39"/>
        <end position="282"/>
    </location>
</feature>
<accession>A0A5P8N976</accession>
<keyword evidence="5" id="KW-0067">ATP-binding</keyword>
<feature type="transmembrane region" description="Helical" evidence="8">
    <location>
        <begin position="1218"/>
        <end position="1236"/>
    </location>
</feature>
<proteinExistence type="predicted"/>
<keyword evidence="2" id="KW-0813">Transport</keyword>
<sequence length="1245" mass="140601">MSLFVPEDQRVSLAVRDLKVVLSTNKLENESTKRWWKGKKSMDLEKEPSQEAKVILNGLNLDLEAGKVLAILGSSGSGKTTFLNTLSARMSLTPSNDNPFQFSGMVQYSQEKPNISYLLQEDVFLPGLTVRETLNFTAQLRLPQSTAVERKELIDYILQSLGLEKVQNTIICDFLFRTTLSGGERRRVSLSIQLLTKPSVLFLDEPTTGLDAHTSIELVSTVKKLASDFGITVILTIHQPRFEILEIVDKLYLLAKGGRLMISGSLQESMDYLDTVGLEGEDSNFADFLLSISSVEKTMSKEVELQTEQRVHMLVEQWKRHEVLKEVDIHDTFMSGSRMFNKEHITVPLHKEIAVLAHRCTLMTLRDYQSLIMMMGILTTLSIICGWVFYKPGGSLAGIRSVTSAMYVCCEVIGFTPMMYEIERLCSVDGKFLIREKKEGMYSITGWFIGRRLAKMILEDIPSTLIWSVITFYMWGLQGNSNFGIYFINNLFLYMIGIAQGHVCFVLGNYHFSTSSLISGIFYQIQNSACGYFISAKTMPVYVRWTKYIASFWYNFGSLVSNQFTDYMGDCVGTADECYEYSGDAVFDNLGYSRNWFTVPLCVSICWFIGFYTASALLFWWKERSGSVKIVKERRSKVYIQQMEHEKPIVDDTQDCDTTVRLSLKNISLNLKPKLLNKLLHKKFNDKAILNKVSASFSPGVNAIMGPSGSGKTTLLNFLTGRTRTSLMSISGGLYLNDERVPLTCLSKITSYVVQDDNVLIPTLTVLETLQFQARLRLPIEKHSEIPRIIHELMRKMGLLDVANVPIGDAITKGISGGEKRRVSIAVQLLNNSKVLLLDEPTSGLDSFTSNQIISLLDDLAKQENKTIILTIHQPKVELFNKFDNVLLLGDGNVIYDGKPLDLIEYFKKLGFQAGNNVNFADFVLDTIAETTDDTMEKLIGNWIKKGPSESDVDSDYTTVDFSFLYKKEQSFSVVFRPVLERQIQVLMRNPDVIYSRVVQLLVLGVVHSLYFAPLKNGSDSILNRLGLIQEVLNVYFAGLFNNMSFYPGEKDTFYQEYEDRIYSPGVFMGVYLLTEVPFEIIPTFIFSIFIVLVIGLPRTARMFFTMFYMSLLSLNCGESVGIIFNSIFDHIGIAMNFLSNVIVVAIFMGGTMSLHMPILFRAFNYISPLKWAVLALAKLGFEGQVFQCVNGSTTCELSTGEQVLSQYGLKSNYSTDMGAIAAITIVYRLIAWLVLELKVRYFRR</sequence>
<dbReference type="InterPro" id="IPR003439">
    <property type="entry name" value="ABC_transporter-like_ATP-bd"/>
</dbReference>
<evidence type="ECO:0000259" key="9">
    <source>
        <dbReference type="PROSITE" id="PS50893"/>
    </source>
</evidence>
<protein>
    <submittedName>
        <fullName evidence="10">ABC transporter</fullName>
    </submittedName>
</protein>
<comment type="subcellular location">
    <subcellularLocation>
        <location evidence="1">Membrane</location>
        <topology evidence="1">Multi-pass membrane protein</topology>
    </subcellularLocation>
</comment>
<dbReference type="InterPro" id="IPR013525">
    <property type="entry name" value="ABC2_TM"/>
</dbReference>
<dbReference type="PROSITE" id="PS00211">
    <property type="entry name" value="ABC_TRANSPORTER_1"/>
    <property type="match status" value="2"/>
</dbReference>
<dbReference type="AlphaFoldDB" id="A0A5P8N976"/>
<evidence type="ECO:0000256" key="8">
    <source>
        <dbReference type="SAM" id="Phobius"/>
    </source>
</evidence>
<feature type="transmembrane region" description="Helical" evidence="8">
    <location>
        <begin position="597"/>
        <end position="621"/>
    </location>
</feature>
<feature type="transmembrane region" description="Helical" evidence="8">
    <location>
        <begin position="994"/>
        <end position="1014"/>
    </location>
</feature>
<evidence type="ECO:0000256" key="5">
    <source>
        <dbReference type="ARBA" id="ARBA00022840"/>
    </source>
</evidence>
<evidence type="ECO:0000256" key="7">
    <source>
        <dbReference type="ARBA" id="ARBA00023136"/>
    </source>
</evidence>
<dbReference type="InterPro" id="IPR050352">
    <property type="entry name" value="ABCG_transporters"/>
</dbReference>
<dbReference type="InterPro" id="IPR043926">
    <property type="entry name" value="ABCG_dom"/>
</dbReference>
<feature type="transmembrane region" description="Helical" evidence="8">
    <location>
        <begin position="1067"/>
        <end position="1097"/>
    </location>
</feature>
<gene>
    <name evidence="10" type="ORF">g5512</name>
</gene>
<feature type="transmembrane region" description="Helical" evidence="8">
    <location>
        <begin position="368"/>
        <end position="390"/>
    </location>
</feature>
<dbReference type="SMART" id="SM00382">
    <property type="entry name" value="AAA"/>
    <property type="match status" value="2"/>
</dbReference>
<dbReference type="InterPro" id="IPR027417">
    <property type="entry name" value="P-loop_NTPase"/>
</dbReference>
<dbReference type="Pfam" id="PF19055">
    <property type="entry name" value="ABC2_membrane_7"/>
    <property type="match status" value="1"/>
</dbReference>
<dbReference type="PROSITE" id="PS50893">
    <property type="entry name" value="ABC_TRANSPORTER_2"/>
    <property type="match status" value="2"/>
</dbReference>
<dbReference type="GO" id="GO:0016020">
    <property type="term" value="C:membrane"/>
    <property type="evidence" value="ECO:0007669"/>
    <property type="project" value="UniProtKB-SubCell"/>
</dbReference>
<feature type="transmembrane region" description="Helical" evidence="8">
    <location>
        <begin position="1131"/>
        <end position="1151"/>
    </location>
</feature>
<dbReference type="Pfam" id="PF01061">
    <property type="entry name" value="ABC2_membrane"/>
    <property type="match status" value="2"/>
</dbReference>
<keyword evidence="6 8" id="KW-1133">Transmembrane helix</keyword>
<feature type="transmembrane region" description="Helical" evidence="8">
    <location>
        <begin position="1026"/>
        <end position="1047"/>
    </location>
</feature>
<keyword evidence="4" id="KW-0547">Nucleotide-binding</keyword>
<name>A0A5P8N976_9ASCO</name>
<keyword evidence="3 8" id="KW-0812">Transmembrane</keyword>
<evidence type="ECO:0000256" key="3">
    <source>
        <dbReference type="ARBA" id="ARBA00022692"/>
    </source>
</evidence>
<dbReference type="InterPro" id="IPR003593">
    <property type="entry name" value="AAA+_ATPase"/>
</dbReference>
<dbReference type="GO" id="GO:0140359">
    <property type="term" value="F:ABC-type transporter activity"/>
    <property type="evidence" value="ECO:0007669"/>
    <property type="project" value="InterPro"/>
</dbReference>
<evidence type="ECO:0000256" key="6">
    <source>
        <dbReference type="ARBA" id="ARBA00022989"/>
    </source>
</evidence>
<evidence type="ECO:0000256" key="1">
    <source>
        <dbReference type="ARBA" id="ARBA00004141"/>
    </source>
</evidence>
<feature type="transmembrane region" description="Helical" evidence="8">
    <location>
        <begin position="483"/>
        <end position="507"/>
    </location>
</feature>
<evidence type="ECO:0000313" key="10">
    <source>
        <dbReference type="EMBL" id="QFR37221.1"/>
    </source>
</evidence>
<evidence type="ECO:0000256" key="4">
    <source>
        <dbReference type="ARBA" id="ARBA00022741"/>
    </source>
</evidence>
<dbReference type="GO" id="GO:0016887">
    <property type="term" value="F:ATP hydrolysis activity"/>
    <property type="evidence" value="ECO:0007669"/>
    <property type="project" value="InterPro"/>
</dbReference>
<feature type="domain" description="ABC transporter" evidence="9">
    <location>
        <begin position="671"/>
        <end position="916"/>
    </location>
</feature>
<dbReference type="PANTHER" id="PTHR48041:SF119">
    <property type="entry name" value="ROA1P"/>
    <property type="match status" value="1"/>
</dbReference>
<dbReference type="SUPFAM" id="SSF52540">
    <property type="entry name" value="P-loop containing nucleoside triphosphate hydrolases"/>
    <property type="match status" value="2"/>
</dbReference>
<dbReference type="PANTHER" id="PTHR48041">
    <property type="entry name" value="ABC TRANSPORTER G FAMILY MEMBER 28"/>
    <property type="match status" value="1"/>
</dbReference>
<dbReference type="GO" id="GO:0005524">
    <property type="term" value="F:ATP binding"/>
    <property type="evidence" value="ECO:0007669"/>
    <property type="project" value="UniProtKB-KW"/>
</dbReference>